<reference evidence="2" key="1">
    <citation type="journal article" date="2019" name="Int. J. Syst. Evol. Microbiol.">
        <title>The Global Catalogue of Microorganisms (GCM) 10K type strain sequencing project: providing services to taxonomists for standard genome sequencing and annotation.</title>
        <authorList>
            <consortium name="The Broad Institute Genomics Platform"/>
            <consortium name="The Broad Institute Genome Sequencing Center for Infectious Disease"/>
            <person name="Wu L."/>
            <person name="Ma J."/>
        </authorList>
    </citation>
    <scope>NUCLEOTIDE SEQUENCE [LARGE SCALE GENOMIC DNA]</scope>
    <source>
        <strain evidence="2">JCM 31319</strain>
    </source>
</reference>
<sequence>KNTSLMNKNSTLKISDVNSFVLIIVSLLVLASCSARVEREVDEQHNTTAVVAPIKAPSITVAAIENASDEVYFDLIAETSNCLGEDLWLGGKLESNDKVSLASSGAISPSKVYRITELTATGLNSNSSYLVNNKAHTLKAVTGSRGVVYIQLSQGQLQLVPQTDAKPLVLAYQPNPAEGYYDGLAGRWSCK</sequence>
<name>A0ABW3SYN1_9BACT</name>
<proteinExistence type="predicted"/>
<feature type="non-terminal residue" evidence="1">
    <location>
        <position position="1"/>
    </location>
</feature>
<accession>A0ABW3SYN1</accession>
<evidence type="ECO:0008006" key="3">
    <source>
        <dbReference type="Google" id="ProtNLM"/>
    </source>
</evidence>
<protein>
    <recommendedName>
        <fullName evidence="3">DUF4382 domain-containing protein</fullName>
    </recommendedName>
</protein>
<gene>
    <name evidence="1" type="ORF">ACFQ2O_20880</name>
</gene>
<dbReference type="RefSeq" id="WP_377532683.1">
    <property type="nucleotide sequence ID" value="NZ_JBHTLD010000340.1"/>
</dbReference>
<dbReference type="Proteomes" id="UP001597094">
    <property type="component" value="Unassembled WGS sequence"/>
</dbReference>
<dbReference type="EMBL" id="JBHTLD010000340">
    <property type="protein sequence ID" value="MFD1188675.1"/>
    <property type="molecule type" value="Genomic_DNA"/>
</dbReference>
<evidence type="ECO:0000313" key="2">
    <source>
        <dbReference type="Proteomes" id="UP001597094"/>
    </source>
</evidence>
<comment type="caution">
    <text evidence="1">The sequence shown here is derived from an EMBL/GenBank/DDBJ whole genome shotgun (WGS) entry which is preliminary data.</text>
</comment>
<organism evidence="1 2">
    <name type="scientific">Pontibacter rugosus</name>
    <dbReference type="NCBI Taxonomy" id="1745966"/>
    <lineage>
        <taxon>Bacteria</taxon>
        <taxon>Pseudomonadati</taxon>
        <taxon>Bacteroidota</taxon>
        <taxon>Cytophagia</taxon>
        <taxon>Cytophagales</taxon>
        <taxon>Hymenobacteraceae</taxon>
        <taxon>Pontibacter</taxon>
    </lineage>
</organism>
<keyword evidence="2" id="KW-1185">Reference proteome</keyword>
<evidence type="ECO:0000313" key="1">
    <source>
        <dbReference type="EMBL" id="MFD1188675.1"/>
    </source>
</evidence>